<keyword evidence="1 2" id="KW-0175">Coiled coil</keyword>
<evidence type="ECO:0000256" key="1">
    <source>
        <dbReference type="ARBA" id="ARBA00023054"/>
    </source>
</evidence>
<evidence type="ECO:0000313" key="5">
    <source>
        <dbReference type="Proteomes" id="UP000594220"/>
    </source>
</evidence>
<evidence type="ECO:0000313" key="4">
    <source>
        <dbReference type="Ensembl" id="ENSCPRP00005020108.1"/>
    </source>
</evidence>
<feature type="domain" description="Rootletin-like coiled-coil" evidence="3">
    <location>
        <begin position="40"/>
        <end position="205"/>
    </location>
</feature>
<feature type="coiled-coil region" evidence="2">
    <location>
        <begin position="269"/>
        <end position="310"/>
    </location>
</feature>
<dbReference type="InterPro" id="IPR055167">
    <property type="entry name" value="Rootletin-like_CC"/>
</dbReference>
<dbReference type="Ensembl" id="ENSCPRT00005023499.1">
    <property type="protein sequence ID" value="ENSCPRP00005020108.1"/>
    <property type="gene ID" value="ENSCPRG00005014008.1"/>
</dbReference>
<dbReference type="AlphaFoldDB" id="A0A7M4F681"/>
<dbReference type="PANTHER" id="PTHR23159">
    <property type="entry name" value="CENTROSOMAL PROTEIN 2"/>
    <property type="match status" value="1"/>
</dbReference>
<proteinExistence type="predicted"/>
<dbReference type="OMA" id="RCDMEKK"/>
<dbReference type="GO" id="GO:0005814">
    <property type="term" value="C:centriole"/>
    <property type="evidence" value="ECO:0007669"/>
    <property type="project" value="TreeGrafter"/>
</dbReference>
<accession>A0A7M4F681</accession>
<dbReference type="GeneTree" id="ENSGT00940000161056"/>
<dbReference type="PANTHER" id="PTHR23159:SF1">
    <property type="entry name" value="CENTROSOME-ASSOCIATED PROTEIN CEP250"/>
    <property type="match status" value="1"/>
</dbReference>
<protein>
    <recommendedName>
        <fullName evidence="3">Rootletin-like coiled-coil domain-containing protein</fullName>
    </recommendedName>
</protein>
<reference evidence="4" key="1">
    <citation type="submission" date="2025-08" db="UniProtKB">
        <authorList>
            <consortium name="Ensembl"/>
        </authorList>
    </citation>
    <scope>IDENTIFICATION</scope>
</reference>
<keyword evidence="5" id="KW-1185">Reference proteome</keyword>
<sequence length="342" mass="40149">PETQRSLEVSSMKLQSLQLLPEEDRATLHQQKVESQASYQHKLQSSQEAQQRQAVLVRKLQAKHWIKYSVFLFKGPLTHRWEAKEEDSLEKALVQLEEEQQRCENLAETNVLLREHLDKANEVNAALREDIRKLTADWTRAQDELELKKSEWHAEREIFEGYLQGEHNRLLSLWRQVVTFRRYFLEMKTATDRDLSELKAEQMKLSGSILVNCLQLNSGTQLWESSTLGRPALKDHIQQNHARSQEVEKEINWKDQEAISLKVKGDIEKEELQERVLELSALLLQSQKQNKEKEKTMKTLSNTVEILVRENCCLRKQLNVHRLDLICLFSRSHHKKRAAFSV</sequence>
<evidence type="ECO:0000259" key="3">
    <source>
        <dbReference type="Pfam" id="PF15035"/>
    </source>
</evidence>
<reference evidence="4" key="2">
    <citation type="submission" date="2025-09" db="UniProtKB">
        <authorList>
            <consortium name="Ensembl"/>
        </authorList>
    </citation>
    <scope>IDENTIFICATION</scope>
</reference>
<evidence type="ECO:0000256" key="2">
    <source>
        <dbReference type="SAM" id="Coils"/>
    </source>
</evidence>
<dbReference type="GO" id="GO:0060271">
    <property type="term" value="P:cilium assembly"/>
    <property type="evidence" value="ECO:0007669"/>
    <property type="project" value="TreeGrafter"/>
</dbReference>
<dbReference type="Proteomes" id="UP000594220">
    <property type="component" value="Unplaced"/>
</dbReference>
<name>A0A7M4F681_CROPO</name>
<organism evidence="4 5">
    <name type="scientific">Crocodylus porosus</name>
    <name type="common">Saltwater crocodile</name>
    <name type="synonym">Estuarine crocodile</name>
    <dbReference type="NCBI Taxonomy" id="8502"/>
    <lineage>
        <taxon>Eukaryota</taxon>
        <taxon>Metazoa</taxon>
        <taxon>Chordata</taxon>
        <taxon>Craniata</taxon>
        <taxon>Vertebrata</taxon>
        <taxon>Euteleostomi</taxon>
        <taxon>Archelosauria</taxon>
        <taxon>Archosauria</taxon>
        <taxon>Crocodylia</taxon>
        <taxon>Longirostres</taxon>
        <taxon>Crocodylidae</taxon>
        <taxon>Crocodylus</taxon>
    </lineage>
</organism>
<dbReference type="GO" id="GO:0005813">
    <property type="term" value="C:centrosome"/>
    <property type="evidence" value="ECO:0007669"/>
    <property type="project" value="TreeGrafter"/>
</dbReference>
<dbReference type="Pfam" id="PF15035">
    <property type="entry name" value="Rootletin"/>
    <property type="match status" value="1"/>
</dbReference>
<feature type="coiled-coil region" evidence="2">
    <location>
        <begin position="82"/>
        <end position="144"/>
    </location>
</feature>